<organism evidence="1 2">
    <name type="scientific">Lepeophtheirus salmonis</name>
    <name type="common">Salmon louse</name>
    <name type="synonym">Caligus salmonis</name>
    <dbReference type="NCBI Taxonomy" id="72036"/>
    <lineage>
        <taxon>Eukaryota</taxon>
        <taxon>Metazoa</taxon>
        <taxon>Ecdysozoa</taxon>
        <taxon>Arthropoda</taxon>
        <taxon>Crustacea</taxon>
        <taxon>Multicrustacea</taxon>
        <taxon>Hexanauplia</taxon>
        <taxon>Copepoda</taxon>
        <taxon>Siphonostomatoida</taxon>
        <taxon>Caligidae</taxon>
        <taxon>Lepeophtheirus</taxon>
    </lineage>
</organism>
<gene>
    <name evidence="1" type="ORF">LSAA_2226</name>
</gene>
<accession>A0A7R8CBB9</accession>
<protein>
    <submittedName>
        <fullName evidence="1">(salmon louse) hypothetical protein</fullName>
    </submittedName>
</protein>
<dbReference type="Proteomes" id="UP000675881">
    <property type="component" value="Chromosome 1"/>
</dbReference>
<proteinExistence type="predicted"/>
<sequence>MNRPIITTAENIIGVQAPAGYYGPAATRVKATLISSCPNQLNYLCKDPNTKIKERLVFNRRTSVGNFYVKENETHNDAESYIIPTQAQCVEGIEVSGNGTSDGNFTQLSNNNISPESIYKGITTLVSEEPLDAAEFSGMGLPNENQNCLLKPISDHNGTNKDTDSIQVQNPFLKKWITQQKI</sequence>
<evidence type="ECO:0000313" key="1">
    <source>
        <dbReference type="EMBL" id="CAF2757721.1"/>
    </source>
</evidence>
<dbReference type="EMBL" id="HG994580">
    <property type="protein sequence ID" value="CAF2757721.1"/>
    <property type="molecule type" value="Genomic_DNA"/>
</dbReference>
<evidence type="ECO:0000313" key="2">
    <source>
        <dbReference type="Proteomes" id="UP000675881"/>
    </source>
</evidence>
<keyword evidence="2" id="KW-1185">Reference proteome</keyword>
<name>A0A7R8CBB9_LEPSM</name>
<dbReference type="AlphaFoldDB" id="A0A7R8CBB9"/>
<reference evidence="1" key="1">
    <citation type="submission" date="2021-02" db="EMBL/GenBank/DDBJ databases">
        <authorList>
            <person name="Bekaert M."/>
        </authorList>
    </citation>
    <scope>NUCLEOTIDE SEQUENCE</scope>
    <source>
        <strain evidence="1">IoA-00</strain>
    </source>
</reference>